<reference evidence="2" key="1">
    <citation type="journal article" date="2021" name="Proc. Natl. Acad. Sci. U.S.A.">
        <title>A Catalog of Tens of Thousands of Viruses from Human Metagenomes Reveals Hidden Associations with Chronic Diseases.</title>
        <authorList>
            <person name="Tisza M.J."/>
            <person name="Buck C.B."/>
        </authorList>
    </citation>
    <scope>NUCLEOTIDE SEQUENCE</scope>
    <source>
        <strain evidence="2">CtlMy11</strain>
    </source>
</reference>
<protein>
    <submittedName>
        <fullName evidence="2">Putative protease</fullName>
    </submittedName>
</protein>
<feature type="compositionally biased region" description="Basic and acidic residues" evidence="1">
    <location>
        <begin position="71"/>
        <end position="95"/>
    </location>
</feature>
<dbReference type="GO" id="GO:0006508">
    <property type="term" value="P:proteolysis"/>
    <property type="evidence" value="ECO:0007669"/>
    <property type="project" value="UniProtKB-KW"/>
</dbReference>
<organism evidence="2">
    <name type="scientific">Podoviridae sp. ctlMy11</name>
    <dbReference type="NCBI Taxonomy" id="2827746"/>
    <lineage>
        <taxon>Viruses</taxon>
        <taxon>Duplodnaviria</taxon>
        <taxon>Heunggongvirae</taxon>
        <taxon>Uroviricota</taxon>
        <taxon>Caudoviricetes</taxon>
    </lineage>
</organism>
<keyword evidence="2" id="KW-0378">Hydrolase</keyword>
<keyword evidence="2" id="KW-0645">Protease</keyword>
<dbReference type="EMBL" id="BK032800">
    <property type="protein sequence ID" value="DAF60934.1"/>
    <property type="molecule type" value="Genomic_DNA"/>
</dbReference>
<accession>A0A8S5TCE8</accession>
<dbReference type="GO" id="GO:0008233">
    <property type="term" value="F:peptidase activity"/>
    <property type="evidence" value="ECO:0007669"/>
    <property type="project" value="UniProtKB-KW"/>
</dbReference>
<feature type="region of interest" description="Disordered" evidence="1">
    <location>
        <begin position="1"/>
        <end position="99"/>
    </location>
</feature>
<name>A0A8S5TCE8_9CAUD</name>
<sequence length="246" mass="26206">MSIENDSGSQNTSQETLVPPSQNEQQSSPLDQGQSSQTTTPTEKETGTEKTETSPAPETKAAQTVSNPLEIKPEADDAKKAEGQEGQKQEAKEDAAPESYADFKAPEGVELNGAVVDSFKGIAKKLNLSQEKAQAVIDEITPVMVSQQVEFINKVSGQWLEKAKKDAEIGGSNYDASIQRAIKVRDRFGKGADGNYDADVAELFSLPIGSHPGFIKLLARVGAAISEDTPPKGRVSGAITPQDIYG</sequence>
<feature type="compositionally biased region" description="Polar residues" evidence="1">
    <location>
        <begin position="1"/>
        <end position="37"/>
    </location>
</feature>
<feature type="compositionally biased region" description="Basic and acidic residues" evidence="1">
    <location>
        <begin position="42"/>
        <end position="52"/>
    </location>
</feature>
<evidence type="ECO:0000256" key="1">
    <source>
        <dbReference type="SAM" id="MobiDB-lite"/>
    </source>
</evidence>
<evidence type="ECO:0000313" key="2">
    <source>
        <dbReference type="EMBL" id="DAF60934.1"/>
    </source>
</evidence>
<proteinExistence type="predicted"/>